<proteinExistence type="predicted"/>
<evidence type="ECO:0000313" key="3">
    <source>
        <dbReference type="Proteomes" id="UP001320420"/>
    </source>
</evidence>
<dbReference type="AlphaFoldDB" id="A0AAN9YS21"/>
<keyword evidence="3" id="KW-1185">Reference proteome</keyword>
<organism evidence="2 3">
    <name type="scientific">Diatrype stigma</name>
    <dbReference type="NCBI Taxonomy" id="117547"/>
    <lineage>
        <taxon>Eukaryota</taxon>
        <taxon>Fungi</taxon>
        <taxon>Dikarya</taxon>
        <taxon>Ascomycota</taxon>
        <taxon>Pezizomycotina</taxon>
        <taxon>Sordariomycetes</taxon>
        <taxon>Xylariomycetidae</taxon>
        <taxon>Xylariales</taxon>
        <taxon>Diatrypaceae</taxon>
        <taxon>Diatrype</taxon>
    </lineage>
</organism>
<name>A0AAN9YS21_9PEZI</name>
<evidence type="ECO:0000313" key="2">
    <source>
        <dbReference type="EMBL" id="KAK7756843.1"/>
    </source>
</evidence>
<dbReference type="EMBL" id="JAKJXP020000005">
    <property type="protein sequence ID" value="KAK7756843.1"/>
    <property type="molecule type" value="Genomic_DNA"/>
</dbReference>
<accession>A0AAN9YS21</accession>
<gene>
    <name evidence="2" type="primary">TRM82</name>
    <name evidence="2" type="ORF">SLS62_001288</name>
</gene>
<reference evidence="2 3" key="1">
    <citation type="submission" date="2024-02" db="EMBL/GenBank/DDBJ databases">
        <title>De novo assembly and annotation of 12 fungi associated with fruit tree decline syndrome in Ontario, Canada.</title>
        <authorList>
            <person name="Sulman M."/>
            <person name="Ellouze W."/>
            <person name="Ilyukhin E."/>
        </authorList>
    </citation>
    <scope>NUCLEOTIDE SEQUENCE [LARGE SCALE GENOMIC DNA]</scope>
    <source>
        <strain evidence="2 3">M11/M66-122</strain>
    </source>
</reference>
<dbReference type="Proteomes" id="UP001320420">
    <property type="component" value="Unassembled WGS sequence"/>
</dbReference>
<evidence type="ECO:0000256" key="1">
    <source>
        <dbReference type="SAM" id="MobiDB-lite"/>
    </source>
</evidence>
<sequence length="108" mass="11615">MVAEGQTLKLIIAVDPIPGTADNQMDPSLLTLDVDNSGKLSTPNARFPTVDTAGEDVPRDELDKILYTVENLRKTEFEDADEDEQTPKGPVVGQEEAGTDPMDVGEAT</sequence>
<comment type="caution">
    <text evidence="2">The sequence shown here is derived from an EMBL/GenBank/DDBJ whole genome shotgun (WGS) entry which is preliminary data.</text>
</comment>
<feature type="region of interest" description="Disordered" evidence="1">
    <location>
        <begin position="74"/>
        <end position="108"/>
    </location>
</feature>
<protein>
    <submittedName>
        <fullName evidence="2">tRNA (Guanine-N(7)-)-methyltransferase non-catalytic subunit trm82</fullName>
    </submittedName>
</protein>